<keyword evidence="4 6" id="KW-0472">Membrane</keyword>
<evidence type="ECO:0000313" key="9">
    <source>
        <dbReference type="Proteomes" id="UP000316196"/>
    </source>
</evidence>
<feature type="compositionally biased region" description="Acidic residues" evidence="5">
    <location>
        <begin position="172"/>
        <end position="188"/>
    </location>
</feature>
<feature type="domain" description="Methylamine utilisation protein MauE" evidence="7">
    <location>
        <begin position="18"/>
        <end position="152"/>
    </location>
</feature>
<organism evidence="8 9">
    <name type="scientific">Propioniferax innocua</name>
    <dbReference type="NCBI Taxonomy" id="1753"/>
    <lineage>
        <taxon>Bacteria</taxon>
        <taxon>Bacillati</taxon>
        <taxon>Actinomycetota</taxon>
        <taxon>Actinomycetes</taxon>
        <taxon>Propionibacteriales</taxon>
        <taxon>Propionibacteriaceae</taxon>
        <taxon>Propioniferax</taxon>
    </lineage>
</organism>
<gene>
    <name evidence="8" type="ORF">FB460_1610</name>
</gene>
<feature type="transmembrane region" description="Helical" evidence="6">
    <location>
        <begin position="58"/>
        <end position="80"/>
    </location>
</feature>
<evidence type="ECO:0000313" key="8">
    <source>
        <dbReference type="EMBL" id="TQL57768.1"/>
    </source>
</evidence>
<protein>
    <submittedName>
        <fullName evidence="8">Putative membrane protein YphA (DoxX/SURF4 family)</fullName>
    </submittedName>
</protein>
<feature type="transmembrane region" description="Helical" evidence="6">
    <location>
        <begin position="87"/>
        <end position="108"/>
    </location>
</feature>
<name>A0A542ZBP3_9ACTN</name>
<evidence type="ECO:0000256" key="1">
    <source>
        <dbReference type="ARBA" id="ARBA00004141"/>
    </source>
</evidence>
<evidence type="ECO:0000256" key="6">
    <source>
        <dbReference type="SAM" id="Phobius"/>
    </source>
</evidence>
<feature type="transmembrane region" description="Helical" evidence="6">
    <location>
        <begin position="20"/>
        <end position="38"/>
    </location>
</feature>
<dbReference type="GO" id="GO:0030416">
    <property type="term" value="P:methylamine metabolic process"/>
    <property type="evidence" value="ECO:0007669"/>
    <property type="project" value="InterPro"/>
</dbReference>
<feature type="region of interest" description="Disordered" evidence="5">
    <location>
        <begin position="169"/>
        <end position="188"/>
    </location>
</feature>
<accession>A0A542ZBP3</accession>
<reference evidence="8 9" key="1">
    <citation type="submission" date="2019-06" db="EMBL/GenBank/DDBJ databases">
        <title>Sequencing the genomes of 1000 actinobacteria strains.</title>
        <authorList>
            <person name="Klenk H.-P."/>
        </authorList>
    </citation>
    <scope>NUCLEOTIDE SEQUENCE [LARGE SCALE GENOMIC DNA]</scope>
    <source>
        <strain evidence="8 9">DSM 8251</strain>
    </source>
</reference>
<dbReference type="Proteomes" id="UP000316196">
    <property type="component" value="Unassembled WGS sequence"/>
</dbReference>
<evidence type="ECO:0000256" key="4">
    <source>
        <dbReference type="ARBA" id="ARBA00023136"/>
    </source>
</evidence>
<evidence type="ECO:0000256" key="2">
    <source>
        <dbReference type="ARBA" id="ARBA00022692"/>
    </source>
</evidence>
<sequence>MTPMSLPDSTNRRSAMFDWIGLACRLILGGVLLVAGAIKIPALEQSVLAVRGYDVLPYGITMAVGYTMPFLEVLVGLLLITGLLTRWAGLAGAGFMLVFIFAISQAWARGISIDCGCFGGGGEVAWEEARAAYPWEIARDIALFLTGAWLVWRPRSRFSADEALFGAPEFSVESDEPDSTPDELESRA</sequence>
<dbReference type="EMBL" id="VFOR01000002">
    <property type="protein sequence ID" value="TQL57768.1"/>
    <property type="molecule type" value="Genomic_DNA"/>
</dbReference>
<comment type="subcellular location">
    <subcellularLocation>
        <location evidence="1">Membrane</location>
        <topology evidence="1">Multi-pass membrane protein</topology>
    </subcellularLocation>
</comment>
<evidence type="ECO:0000256" key="3">
    <source>
        <dbReference type="ARBA" id="ARBA00022989"/>
    </source>
</evidence>
<keyword evidence="9" id="KW-1185">Reference proteome</keyword>
<evidence type="ECO:0000256" key="5">
    <source>
        <dbReference type="SAM" id="MobiDB-lite"/>
    </source>
</evidence>
<comment type="caution">
    <text evidence="8">The sequence shown here is derived from an EMBL/GenBank/DDBJ whole genome shotgun (WGS) entry which is preliminary data.</text>
</comment>
<dbReference type="AlphaFoldDB" id="A0A542ZBP3"/>
<dbReference type="InterPro" id="IPR009908">
    <property type="entry name" value="Methylamine_util_MauE"/>
</dbReference>
<proteinExistence type="predicted"/>
<evidence type="ECO:0000259" key="7">
    <source>
        <dbReference type="Pfam" id="PF07291"/>
    </source>
</evidence>
<dbReference type="Pfam" id="PF07291">
    <property type="entry name" value="MauE"/>
    <property type="match status" value="1"/>
</dbReference>
<keyword evidence="3 6" id="KW-1133">Transmembrane helix</keyword>
<keyword evidence="2 6" id="KW-0812">Transmembrane</keyword>
<dbReference type="GO" id="GO:0016020">
    <property type="term" value="C:membrane"/>
    <property type="evidence" value="ECO:0007669"/>
    <property type="project" value="UniProtKB-SubCell"/>
</dbReference>